<evidence type="ECO:0000259" key="5">
    <source>
        <dbReference type="Pfam" id="PF00890"/>
    </source>
</evidence>
<dbReference type="PANTHER" id="PTHR43400:SF10">
    <property type="entry name" value="3-OXOSTEROID 1-DEHYDROGENASE"/>
    <property type="match status" value="1"/>
</dbReference>
<sequence length="546" mass="59185">MSEQVPEFDIEVDVVVLGTGGAGLTAALAAHDFGAGEVLILEKFGMIGGTSAMSGGMLWLPLNDQQAENGVEDSYDEIVTYLDGLAADNTLDPENVGAFLDAGPEMLRYFDEKTPVRLKLFPGFPDYQPNAVGGKMHGSRSLDNEAFPFDELGSWGKWVNPPKTGWPRRTSMIEDYYTPNLDPEVMADREARDFRGAGQALIGSLLKGVIDRGLPLRRESRARTLIREGHRVVGVVTEEADQTLRIKARKGVVIATGGFEWNEQLVKSFLRGPMTGPVSVPECEGDGLLMAMEVGASLGNMPNAWWMMSSQEMAAHGRGKANYLIGNQERTRPGSILVNRAAKRFANEAVSYNALGPVLHNFDETTHDYVNLPYWVIVDTRYVSKYRFFTAAHGSGAPDWAVSANTVEELGNKLGLDGAVLHDTVERFNADVRAGHDTEFGRGDATYDNFWGDKDFESPYRTLGVIDQAPFYAVKMEAGVLGTCGGPRANEHAQVIDWNDQPIEGLYVCSNAMASPTAGGYGGAGGTLGPGMTFGFIAGRHAARQA</sequence>
<name>A0A6J7EI95_9ZZZZ</name>
<dbReference type="InterPro" id="IPR050315">
    <property type="entry name" value="FAD-oxidoreductase_2"/>
</dbReference>
<dbReference type="InterPro" id="IPR027477">
    <property type="entry name" value="Succ_DH/fumarate_Rdtase_cat_sf"/>
</dbReference>
<dbReference type="InterPro" id="IPR003953">
    <property type="entry name" value="FAD-dep_OxRdtase_2_FAD-bd"/>
</dbReference>
<dbReference type="EMBL" id="CAFBLS010000207">
    <property type="protein sequence ID" value="CAB4883172.1"/>
    <property type="molecule type" value="Genomic_DNA"/>
</dbReference>
<dbReference type="Gene3D" id="3.50.50.60">
    <property type="entry name" value="FAD/NAD(P)-binding domain"/>
    <property type="match status" value="2"/>
</dbReference>
<evidence type="ECO:0000256" key="4">
    <source>
        <dbReference type="ARBA" id="ARBA00023002"/>
    </source>
</evidence>
<feature type="domain" description="FAD-dependent oxidoreductase 2 FAD-binding" evidence="5">
    <location>
        <begin position="13"/>
        <end position="528"/>
    </location>
</feature>
<dbReference type="InterPro" id="IPR036188">
    <property type="entry name" value="FAD/NAD-bd_sf"/>
</dbReference>
<dbReference type="SUPFAM" id="SSF51905">
    <property type="entry name" value="FAD/NAD(P)-binding domain"/>
    <property type="match status" value="1"/>
</dbReference>
<evidence type="ECO:0000256" key="1">
    <source>
        <dbReference type="ARBA" id="ARBA00001974"/>
    </source>
</evidence>
<keyword evidence="3" id="KW-0274">FAD</keyword>
<reference evidence="6" key="1">
    <citation type="submission" date="2020-05" db="EMBL/GenBank/DDBJ databases">
        <authorList>
            <person name="Chiriac C."/>
            <person name="Salcher M."/>
            <person name="Ghai R."/>
            <person name="Kavagutti S V."/>
        </authorList>
    </citation>
    <scope>NUCLEOTIDE SEQUENCE</scope>
</reference>
<comment type="cofactor">
    <cofactor evidence="1">
        <name>FAD</name>
        <dbReference type="ChEBI" id="CHEBI:57692"/>
    </cofactor>
</comment>
<dbReference type="PANTHER" id="PTHR43400">
    <property type="entry name" value="FUMARATE REDUCTASE"/>
    <property type="match status" value="1"/>
</dbReference>
<evidence type="ECO:0000256" key="3">
    <source>
        <dbReference type="ARBA" id="ARBA00022827"/>
    </source>
</evidence>
<dbReference type="AlphaFoldDB" id="A0A6J7EI95"/>
<organism evidence="6">
    <name type="scientific">freshwater metagenome</name>
    <dbReference type="NCBI Taxonomy" id="449393"/>
    <lineage>
        <taxon>unclassified sequences</taxon>
        <taxon>metagenomes</taxon>
        <taxon>ecological metagenomes</taxon>
    </lineage>
</organism>
<protein>
    <submittedName>
        <fullName evidence="6">Unannotated protein</fullName>
    </submittedName>
</protein>
<accession>A0A6J7EI95</accession>
<dbReference type="GO" id="GO:0008202">
    <property type="term" value="P:steroid metabolic process"/>
    <property type="evidence" value="ECO:0007669"/>
    <property type="project" value="UniProtKB-ARBA"/>
</dbReference>
<evidence type="ECO:0000256" key="2">
    <source>
        <dbReference type="ARBA" id="ARBA00022630"/>
    </source>
</evidence>
<dbReference type="SUPFAM" id="SSF56425">
    <property type="entry name" value="Succinate dehydrogenase/fumarate reductase flavoprotein, catalytic domain"/>
    <property type="match status" value="1"/>
</dbReference>
<gene>
    <name evidence="6" type="ORF">UFOPK3402_01497</name>
</gene>
<evidence type="ECO:0000313" key="6">
    <source>
        <dbReference type="EMBL" id="CAB4883172.1"/>
    </source>
</evidence>
<keyword evidence="2" id="KW-0285">Flavoprotein</keyword>
<dbReference type="Pfam" id="PF00890">
    <property type="entry name" value="FAD_binding_2"/>
    <property type="match status" value="1"/>
</dbReference>
<proteinExistence type="predicted"/>
<dbReference type="GO" id="GO:0016491">
    <property type="term" value="F:oxidoreductase activity"/>
    <property type="evidence" value="ECO:0007669"/>
    <property type="project" value="UniProtKB-KW"/>
</dbReference>
<keyword evidence="4" id="KW-0560">Oxidoreductase</keyword>